<evidence type="ECO:0000313" key="1">
    <source>
        <dbReference type="EMBL" id="TGX81146.1"/>
    </source>
</evidence>
<organism evidence="1 2">
    <name type="scientific">Palleniella muris</name>
    <dbReference type="NCBI Taxonomy" id="3038145"/>
    <lineage>
        <taxon>Bacteria</taxon>
        <taxon>Pseudomonadati</taxon>
        <taxon>Bacteroidota</taxon>
        <taxon>Bacteroidia</taxon>
        <taxon>Bacteroidales</taxon>
        <taxon>Prevotellaceae</taxon>
        <taxon>Palleniella</taxon>
    </lineage>
</organism>
<protein>
    <submittedName>
        <fullName evidence="1">Dihydrofolate reductase</fullName>
    </submittedName>
</protein>
<reference evidence="1" key="1">
    <citation type="submission" date="2019-04" db="EMBL/GenBank/DDBJ databases">
        <title>Microbes associate with the intestines of laboratory mice.</title>
        <authorList>
            <person name="Navarre W."/>
            <person name="Wong E."/>
            <person name="Huang K."/>
            <person name="Tropini C."/>
            <person name="Ng K."/>
            <person name="Yu B."/>
        </authorList>
    </citation>
    <scope>NUCLEOTIDE SEQUENCE</scope>
    <source>
        <strain evidence="1">NM73_A23</strain>
    </source>
</reference>
<dbReference type="Proteomes" id="UP000308886">
    <property type="component" value="Unassembled WGS sequence"/>
</dbReference>
<gene>
    <name evidence="1" type="ORF">E5358_11025</name>
</gene>
<comment type="caution">
    <text evidence="1">The sequence shown here is derived from an EMBL/GenBank/DDBJ whole genome shotgun (WGS) entry which is preliminary data.</text>
</comment>
<dbReference type="EMBL" id="SRZC01000019">
    <property type="protein sequence ID" value="TGX81146.1"/>
    <property type="molecule type" value="Genomic_DNA"/>
</dbReference>
<sequence length="179" mass="20147">MRKVILYIAVSLDGYIADDKGSVDWIGGQDENVEVEDTFTRFFNSVDTVIMGRKTYSQIVTELSPSQWPYEGATTYVLTHQTKADDTKHIRLKNMDICQLVEELRQESGKDIWVCGGAKVAEQLIDKNMINTYHLAIIPVILGGGVRLFGASTQKIDLALVETKKYNGIVEVIYNQKQI</sequence>
<accession>A0AC61QPF3</accession>
<proteinExistence type="predicted"/>
<evidence type="ECO:0000313" key="2">
    <source>
        <dbReference type="Proteomes" id="UP000308886"/>
    </source>
</evidence>
<name>A0AC61QPF3_9BACT</name>
<keyword evidence="2" id="KW-1185">Reference proteome</keyword>